<gene>
    <name evidence="1" type="ORF">OUZ56_028131</name>
</gene>
<name>A0ABR0B331_9CRUS</name>
<organism evidence="1 2">
    <name type="scientific">Daphnia magna</name>
    <dbReference type="NCBI Taxonomy" id="35525"/>
    <lineage>
        <taxon>Eukaryota</taxon>
        <taxon>Metazoa</taxon>
        <taxon>Ecdysozoa</taxon>
        <taxon>Arthropoda</taxon>
        <taxon>Crustacea</taxon>
        <taxon>Branchiopoda</taxon>
        <taxon>Diplostraca</taxon>
        <taxon>Cladocera</taxon>
        <taxon>Anomopoda</taxon>
        <taxon>Daphniidae</taxon>
        <taxon>Daphnia</taxon>
    </lineage>
</organism>
<keyword evidence="2" id="KW-1185">Reference proteome</keyword>
<accession>A0ABR0B331</accession>
<evidence type="ECO:0000313" key="2">
    <source>
        <dbReference type="Proteomes" id="UP001234178"/>
    </source>
</evidence>
<proteinExistence type="predicted"/>
<dbReference type="EMBL" id="JAOYFB010000040">
    <property type="protein sequence ID" value="KAK4036060.1"/>
    <property type="molecule type" value="Genomic_DNA"/>
</dbReference>
<comment type="caution">
    <text evidence="1">The sequence shown here is derived from an EMBL/GenBank/DDBJ whole genome shotgun (WGS) entry which is preliminary data.</text>
</comment>
<reference evidence="1 2" key="1">
    <citation type="journal article" date="2023" name="Nucleic Acids Res.">
        <title>The hologenome of Daphnia magna reveals possible DNA methylation and microbiome-mediated evolution of the host genome.</title>
        <authorList>
            <person name="Chaturvedi A."/>
            <person name="Li X."/>
            <person name="Dhandapani V."/>
            <person name="Marshall H."/>
            <person name="Kissane S."/>
            <person name="Cuenca-Cambronero M."/>
            <person name="Asole G."/>
            <person name="Calvet F."/>
            <person name="Ruiz-Romero M."/>
            <person name="Marangio P."/>
            <person name="Guigo R."/>
            <person name="Rago D."/>
            <person name="Mirbahai L."/>
            <person name="Eastwood N."/>
            <person name="Colbourne J.K."/>
            <person name="Zhou J."/>
            <person name="Mallon E."/>
            <person name="Orsini L."/>
        </authorList>
    </citation>
    <scope>NUCLEOTIDE SEQUENCE [LARGE SCALE GENOMIC DNA]</scope>
    <source>
        <strain evidence="1">LRV0_1</strain>
    </source>
</reference>
<dbReference type="Proteomes" id="UP001234178">
    <property type="component" value="Unassembled WGS sequence"/>
</dbReference>
<protein>
    <submittedName>
        <fullName evidence="1">Uncharacterized protein</fullName>
    </submittedName>
</protein>
<sequence>MLYPQWLNFAPDLRATNTREPSGRREERFAFTRDNNSCYEDRDVGRNEKQFYSFQSVPDVLSLKPSSLTEREEELSRGFHQYKKGDY</sequence>
<evidence type="ECO:0000313" key="1">
    <source>
        <dbReference type="EMBL" id="KAK4036060.1"/>
    </source>
</evidence>